<feature type="compositionally biased region" description="Polar residues" evidence="8">
    <location>
        <begin position="614"/>
        <end position="646"/>
    </location>
</feature>
<feature type="transmembrane region" description="Helical" evidence="9">
    <location>
        <begin position="93"/>
        <end position="112"/>
    </location>
</feature>
<dbReference type="InterPro" id="IPR036770">
    <property type="entry name" value="Ankyrin_rpt-contain_sf"/>
</dbReference>
<feature type="transmembrane region" description="Helical" evidence="9">
    <location>
        <begin position="183"/>
        <end position="204"/>
    </location>
</feature>
<feature type="region of interest" description="Disordered" evidence="8">
    <location>
        <begin position="614"/>
        <end position="654"/>
    </location>
</feature>
<accession>A0A397H3U4</accession>
<dbReference type="CDD" id="cd14688">
    <property type="entry name" value="bZIP_YAP"/>
    <property type="match status" value="1"/>
</dbReference>
<organism evidence="11 12">
    <name type="scientific">Aspergillus thermomutatus</name>
    <name type="common">Neosartorya pseudofischeri</name>
    <dbReference type="NCBI Taxonomy" id="41047"/>
    <lineage>
        <taxon>Eukaryota</taxon>
        <taxon>Fungi</taxon>
        <taxon>Dikarya</taxon>
        <taxon>Ascomycota</taxon>
        <taxon>Pezizomycotina</taxon>
        <taxon>Eurotiomycetes</taxon>
        <taxon>Eurotiomycetidae</taxon>
        <taxon>Eurotiales</taxon>
        <taxon>Aspergillaceae</taxon>
        <taxon>Aspergillus</taxon>
        <taxon>Aspergillus subgen. Fumigati</taxon>
    </lineage>
</organism>
<dbReference type="PANTHER" id="PTHR48022:SF31">
    <property type="entry name" value="HEXOSE TRANSPORTER"/>
    <property type="match status" value="1"/>
</dbReference>
<feature type="transmembrane region" description="Helical" evidence="9">
    <location>
        <begin position="341"/>
        <end position="362"/>
    </location>
</feature>
<feature type="repeat" description="ANK" evidence="7">
    <location>
        <begin position="653"/>
        <end position="685"/>
    </location>
</feature>
<feature type="region of interest" description="Disordered" evidence="8">
    <location>
        <begin position="540"/>
        <end position="562"/>
    </location>
</feature>
<dbReference type="SUPFAM" id="SSF103473">
    <property type="entry name" value="MFS general substrate transporter"/>
    <property type="match status" value="1"/>
</dbReference>
<feature type="transmembrane region" description="Helical" evidence="9">
    <location>
        <begin position="272"/>
        <end position="294"/>
    </location>
</feature>
<evidence type="ECO:0000256" key="4">
    <source>
        <dbReference type="ARBA" id="ARBA00022692"/>
    </source>
</evidence>
<feature type="domain" description="Major facilitator superfamily (MFS) profile" evidence="10">
    <location>
        <begin position="26"/>
        <end position="465"/>
    </location>
</feature>
<keyword evidence="5 9" id="KW-1133">Transmembrane helix</keyword>
<evidence type="ECO:0000256" key="9">
    <source>
        <dbReference type="SAM" id="Phobius"/>
    </source>
</evidence>
<comment type="subcellular location">
    <subcellularLocation>
        <location evidence="1">Membrane</location>
        <topology evidence="1">Multi-pass membrane protein</topology>
    </subcellularLocation>
</comment>
<evidence type="ECO:0000256" key="6">
    <source>
        <dbReference type="ARBA" id="ARBA00023136"/>
    </source>
</evidence>
<dbReference type="SUPFAM" id="SSF48403">
    <property type="entry name" value="Ankyrin repeat"/>
    <property type="match status" value="1"/>
</dbReference>
<evidence type="ECO:0000256" key="2">
    <source>
        <dbReference type="ARBA" id="ARBA00010992"/>
    </source>
</evidence>
<evidence type="ECO:0000256" key="7">
    <source>
        <dbReference type="PROSITE-ProRule" id="PRU00023"/>
    </source>
</evidence>
<reference evidence="11" key="1">
    <citation type="submission" date="2018-08" db="EMBL/GenBank/DDBJ databases">
        <title>Draft genome sequence of azole-resistant Aspergillus thermomutatus (Neosartorya pseudofischeri) strain HMR AF 39, isolated from a human nasal aspirate.</title>
        <authorList>
            <person name="Parent-Michaud M."/>
            <person name="Dufresne P.J."/>
            <person name="Fournier E."/>
            <person name="Martineau C."/>
            <person name="Moreira S."/>
            <person name="Perkins V."/>
            <person name="De Repentigny L."/>
            <person name="Dufresne S.F."/>
        </authorList>
    </citation>
    <scope>NUCLEOTIDE SEQUENCE [LARGE SCALE GENOMIC DNA]</scope>
    <source>
        <strain evidence="11">HMR AF 39</strain>
    </source>
</reference>
<proteinExistence type="inferred from homology"/>
<feature type="transmembrane region" description="Helical" evidence="9">
    <location>
        <begin position="440"/>
        <end position="462"/>
    </location>
</feature>
<keyword evidence="6 9" id="KW-0472">Membrane</keyword>
<feature type="region of interest" description="Disordered" evidence="8">
    <location>
        <begin position="487"/>
        <end position="522"/>
    </location>
</feature>
<dbReference type="InterPro" id="IPR036259">
    <property type="entry name" value="MFS_trans_sf"/>
</dbReference>
<dbReference type="GO" id="GO:0005351">
    <property type="term" value="F:carbohydrate:proton symporter activity"/>
    <property type="evidence" value="ECO:0007669"/>
    <property type="project" value="TreeGrafter"/>
</dbReference>
<keyword evidence="3" id="KW-0813">Transport</keyword>
<feature type="transmembrane region" description="Helical" evidence="9">
    <location>
        <begin position="314"/>
        <end position="334"/>
    </location>
</feature>
<dbReference type="PANTHER" id="PTHR48022">
    <property type="entry name" value="PLASTIDIC GLUCOSE TRANSPORTER 4"/>
    <property type="match status" value="1"/>
</dbReference>
<feature type="compositionally biased region" description="Polar residues" evidence="8">
    <location>
        <begin position="550"/>
        <end position="562"/>
    </location>
</feature>
<dbReference type="PROSITE" id="PS50088">
    <property type="entry name" value="ANK_REPEAT"/>
    <property type="match status" value="2"/>
</dbReference>
<dbReference type="Pfam" id="PF00023">
    <property type="entry name" value="Ank"/>
    <property type="match status" value="1"/>
</dbReference>
<dbReference type="AlphaFoldDB" id="A0A397H3U4"/>
<dbReference type="EMBL" id="NKHU02000079">
    <property type="protein sequence ID" value="RHZ57419.1"/>
    <property type="molecule type" value="Genomic_DNA"/>
</dbReference>
<dbReference type="InterPro" id="IPR020846">
    <property type="entry name" value="MFS_dom"/>
</dbReference>
<dbReference type="PROSITE" id="PS50850">
    <property type="entry name" value="MFS"/>
    <property type="match status" value="1"/>
</dbReference>
<name>A0A397H3U4_ASPTH</name>
<evidence type="ECO:0000256" key="1">
    <source>
        <dbReference type="ARBA" id="ARBA00004141"/>
    </source>
</evidence>
<dbReference type="Pfam" id="PF12796">
    <property type="entry name" value="Ank_2"/>
    <property type="match status" value="1"/>
</dbReference>
<dbReference type="GO" id="GO:0016020">
    <property type="term" value="C:membrane"/>
    <property type="evidence" value="ECO:0007669"/>
    <property type="project" value="UniProtKB-SubCell"/>
</dbReference>
<keyword evidence="7" id="KW-0040">ANK repeat</keyword>
<feature type="transmembrane region" description="Helical" evidence="9">
    <location>
        <begin position="374"/>
        <end position="400"/>
    </location>
</feature>
<evidence type="ECO:0000313" key="12">
    <source>
        <dbReference type="Proteomes" id="UP000215305"/>
    </source>
</evidence>
<dbReference type="Proteomes" id="UP000215305">
    <property type="component" value="Unassembled WGS sequence"/>
</dbReference>
<evidence type="ECO:0000256" key="5">
    <source>
        <dbReference type="ARBA" id="ARBA00022989"/>
    </source>
</evidence>
<feature type="transmembrane region" description="Helical" evidence="9">
    <location>
        <begin position="412"/>
        <end position="434"/>
    </location>
</feature>
<dbReference type="Pfam" id="PF00083">
    <property type="entry name" value="Sugar_tr"/>
    <property type="match status" value="1"/>
</dbReference>
<gene>
    <name evidence="11" type="ORF">CDV56_108211</name>
</gene>
<dbReference type="InterPro" id="IPR050360">
    <property type="entry name" value="MFS_Sugar_Transporters"/>
</dbReference>
<dbReference type="GO" id="GO:0003700">
    <property type="term" value="F:DNA-binding transcription factor activity"/>
    <property type="evidence" value="ECO:0007669"/>
    <property type="project" value="InterPro"/>
</dbReference>
<feature type="transmembrane region" description="Helical" evidence="9">
    <location>
        <begin position="20"/>
        <end position="39"/>
    </location>
</feature>
<comment type="similarity">
    <text evidence="2">Belongs to the major facilitator superfamily. Sugar transporter (TC 2.A.1.1) family.</text>
</comment>
<keyword evidence="12" id="KW-1185">Reference proteome</keyword>
<dbReference type="PROSITE" id="PS51257">
    <property type="entry name" value="PROKAR_LIPOPROTEIN"/>
    <property type="match status" value="1"/>
</dbReference>
<dbReference type="InterPro" id="IPR005829">
    <property type="entry name" value="Sugar_transporter_CS"/>
</dbReference>
<feature type="compositionally biased region" description="Basic and acidic residues" evidence="8">
    <location>
        <begin position="508"/>
        <end position="517"/>
    </location>
</feature>
<dbReference type="OrthoDB" id="4540492at2759"/>
<dbReference type="InterPro" id="IPR004827">
    <property type="entry name" value="bZIP"/>
</dbReference>
<sequence>MLRKTHTGTWLPAWVPESTFVLSLLLIICSFVQSCTVGYDTALLNALNILPAYNDYFRLSAATTGLNTASIFIGGILGPMFAVMIADRLGRRLAIFWSSLAAILGVVMQTAAQNIAMFVVGRIIIGLGASASGIAGGVYLSESFPSRFRAWGVGSLNDFYWIGAILAAGITLGTGTWTTSWAWRAPSLIQGLFSLLCILILPFVPESPRWLQYQGYFDEARLAVAQTNANGNISDPVVLTIYEEIADALKSDKECKSSIVEIVKDPILRRRFLIGTSVGPLSTVVGNLISLFYLGPELSIAGLTDSRAQLHINLVLNAWCLLCCLLGTFLVTSWGRRPTALVGQSLLIACLFIIGGLTKVYADNGPNGTSKSLLYGNVAVIFLFQGFYSLAWTPLIYLYPTEVMNYSIRANGVAFSSFMLSSLTLLLVFIMPIALENIGWKMYIINGSWDVIVLLIVVFFWVETKGKTLEEVDAIFSQHSNVSDIEARRGKKTINARPMAPKSSNSTEAKERRREQNRLAQRRFRQKHYQQKIIGPERVRTPSLNPLPCSETQITNDSLPNTPAVSRMTSISPPTQGCDPSIDAVHTAMFLDSFDFSATNTLFASDLDTVDPTVQLTPPASDSAAQLPKSSQYSQSAVLSDDSSGDYNEKDSEGRTPLINATIAGFEEVVDLLLSHGAGIEYVDHQHRSALHWAVIHRQDRLLKRLLRHCAGDSKLINECTKDGRTPLLIAIDAGFDAAVEALLESGAEVQ</sequence>
<dbReference type="Gene3D" id="1.25.40.20">
    <property type="entry name" value="Ankyrin repeat-containing domain"/>
    <property type="match status" value="1"/>
</dbReference>
<dbReference type="VEuPathDB" id="FungiDB:CDV56_108211"/>
<protein>
    <recommendedName>
        <fullName evidence="10">Major facilitator superfamily (MFS) profile domain-containing protein</fullName>
    </recommendedName>
</protein>
<feature type="transmembrane region" description="Helical" evidence="9">
    <location>
        <begin position="59"/>
        <end position="86"/>
    </location>
</feature>
<evidence type="ECO:0000313" key="11">
    <source>
        <dbReference type="EMBL" id="RHZ57419.1"/>
    </source>
</evidence>
<dbReference type="InterPro" id="IPR002110">
    <property type="entry name" value="Ankyrin_rpt"/>
</dbReference>
<keyword evidence="4 9" id="KW-0812">Transmembrane</keyword>
<evidence type="ECO:0000259" key="10">
    <source>
        <dbReference type="PROSITE" id="PS50850"/>
    </source>
</evidence>
<dbReference type="InterPro" id="IPR005828">
    <property type="entry name" value="MFS_sugar_transport-like"/>
</dbReference>
<dbReference type="FunFam" id="1.20.1250.20:FF:000134">
    <property type="entry name" value="MFS sugar transporter protein"/>
    <property type="match status" value="1"/>
</dbReference>
<dbReference type="PROSITE" id="PS50297">
    <property type="entry name" value="ANK_REP_REGION"/>
    <property type="match status" value="2"/>
</dbReference>
<evidence type="ECO:0000256" key="8">
    <source>
        <dbReference type="SAM" id="MobiDB-lite"/>
    </source>
</evidence>
<evidence type="ECO:0000256" key="3">
    <source>
        <dbReference type="ARBA" id="ARBA00022448"/>
    </source>
</evidence>
<feature type="repeat" description="ANK" evidence="7">
    <location>
        <begin position="723"/>
        <end position="751"/>
    </location>
</feature>
<dbReference type="Gene3D" id="1.20.1250.20">
    <property type="entry name" value="MFS general substrate transporter like domains"/>
    <property type="match status" value="1"/>
</dbReference>
<dbReference type="SMART" id="SM00248">
    <property type="entry name" value="ANK"/>
    <property type="match status" value="3"/>
</dbReference>
<dbReference type="PROSITE" id="PS00216">
    <property type="entry name" value="SUGAR_TRANSPORT_1"/>
    <property type="match status" value="1"/>
</dbReference>
<dbReference type="GeneID" id="38130185"/>
<dbReference type="PROSITE" id="PS00036">
    <property type="entry name" value="BZIP_BASIC"/>
    <property type="match status" value="1"/>
</dbReference>
<feature type="transmembrane region" description="Helical" evidence="9">
    <location>
        <begin position="159"/>
        <end position="177"/>
    </location>
</feature>
<dbReference type="RefSeq" id="XP_026615051.1">
    <property type="nucleotide sequence ID" value="XM_026761830.1"/>
</dbReference>
<feature type="transmembrane region" description="Helical" evidence="9">
    <location>
        <begin position="118"/>
        <end position="139"/>
    </location>
</feature>
<comment type="caution">
    <text evidence="11">The sequence shown here is derived from an EMBL/GenBank/DDBJ whole genome shotgun (WGS) entry which is preliminary data.</text>
</comment>